<sequence length="220" mass="24757">MTETVEPWVEELLSAGSSGGKMTEKQARILRAAIEVFAEKGYAASSTSEIAQRAGVAEGTIFRHYKTKKDLLLSIVDPSLVQLITPFLLREFRDVLDSPYDSFEQFLRALIENRIEFLQKNVSLFKIVMQELPFHPELHAQLQKVIVSQVKERVEAVIRKFQAEGKLVNLPTGTIIRLTVSIIAGYILTRATFGMRDDSGWDDGLEREATITFIMKALAP</sequence>
<evidence type="ECO:0000313" key="5">
    <source>
        <dbReference type="Proteomes" id="UP001207626"/>
    </source>
</evidence>
<comment type="caution">
    <text evidence="4">The sequence shown here is derived from an EMBL/GenBank/DDBJ whole genome shotgun (WGS) entry which is preliminary data.</text>
</comment>
<protein>
    <submittedName>
        <fullName evidence="4">TetR/AcrR family transcriptional regulator</fullName>
    </submittedName>
</protein>
<dbReference type="SUPFAM" id="SSF46689">
    <property type="entry name" value="Homeodomain-like"/>
    <property type="match status" value="1"/>
</dbReference>
<dbReference type="Gene3D" id="1.10.357.10">
    <property type="entry name" value="Tetracycline Repressor, domain 2"/>
    <property type="match status" value="1"/>
</dbReference>
<dbReference type="EMBL" id="JAMDLW010000009">
    <property type="protein sequence ID" value="MCY9519574.1"/>
    <property type="molecule type" value="Genomic_DNA"/>
</dbReference>
<accession>A0ABT4DQE7</accession>
<dbReference type="PRINTS" id="PR00455">
    <property type="entry name" value="HTHTETR"/>
</dbReference>
<keyword evidence="5" id="KW-1185">Reference proteome</keyword>
<dbReference type="InterPro" id="IPR001647">
    <property type="entry name" value="HTH_TetR"/>
</dbReference>
<dbReference type="PANTHER" id="PTHR30055">
    <property type="entry name" value="HTH-TYPE TRANSCRIPTIONAL REGULATOR RUTR"/>
    <property type="match status" value="1"/>
</dbReference>
<dbReference type="Pfam" id="PF00440">
    <property type="entry name" value="TetR_N"/>
    <property type="match status" value="1"/>
</dbReference>
<dbReference type="InterPro" id="IPR036271">
    <property type="entry name" value="Tet_transcr_reg_TetR-rel_C_sf"/>
</dbReference>
<gene>
    <name evidence="4" type="ORF">M5X09_07740</name>
</gene>
<feature type="domain" description="HTH tetR-type" evidence="3">
    <location>
        <begin position="23"/>
        <end position="83"/>
    </location>
</feature>
<name>A0ABT4DQE7_9BACL</name>
<evidence type="ECO:0000313" key="4">
    <source>
        <dbReference type="EMBL" id="MCY9519574.1"/>
    </source>
</evidence>
<dbReference type="PANTHER" id="PTHR30055:SF222">
    <property type="entry name" value="REGULATORY PROTEIN"/>
    <property type="match status" value="1"/>
</dbReference>
<dbReference type="Proteomes" id="UP001207626">
    <property type="component" value="Unassembled WGS sequence"/>
</dbReference>
<reference evidence="4 5" key="1">
    <citation type="submission" date="2022-05" db="EMBL/GenBank/DDBJ databases">
        <title>Genome Sequencing of Bee-Associated Microbes.</title>
        <authorList>
            <person name="Dunlap C."/>
        </authorList>
    </citation>
    <scope>NUCLEOTIDE SEQUENCE [LARGE SCALE GENOMIC DNA]</scope>
    <source>
        <strain evidence="4 5">NRRL NRS-1438</strain>
    </source>
</reference>
<feature type="DNA-binding region" description="H-T-H motif" evidence="2">
    <location>
        <begin position="46"/>
        <end position="65"/>
    </location>
</feature>
<evidence type="ECO:0000256" key="1">
    <source>
        <dbReference type="ARBA" id="ARBA00023125"/>
    </source>
</evidence>
<keyword evidence="1 2" id="KW-0238">DNA-binding</keyword>
<evidence type="ECO:0000256" key="2">
    <source>
        <dbReference type="PROSITE-ProRule" id="PRU00335"/>
    </source>
</evidence>
<organism evidence="4 5">
    <name type="scientific">Paenibacillus apiarius</name>
    <dbReference type="NCBI Taxonomy" id="46240"/>
    <lineage>
        <taxon>Bacteria</taxon>
        <taxon>Bacillati</taxon>
        <taxon>Bacillota</taxon>
        <taxon>Bacilli</taxon>
        <taxon>Bacillales</taxon>
        <taxon>Paenibacillaceae</taxon>
        <taxon>Paenibacillus</taxon>
    </lineage>
</organism>
<dbReference type="InterPro" id="IPR050109">
    <property type="entry name" value="HTH-type_TetR-like_transc_reg"/>
</dbReference>
<dbReference type="RefSeq" id="WP_268601349.1">
    <property type="nucleotide sequence ID" value="NZ_JAMDLV010000042.1"/>
</dbReference>
<dbReference type="SUPFAM" id="SSF48498">
    <property type="entry name" value="Tetracyclin repressor-like, C-terminal domain"/>
    <property type="match status" value="1"/>
</dbReference>
<dbReference type="PROSITE" id="PS50977">
    <property type="entry name" value="HTH_TETR_2"/>
    <property type="match status" value="1"/>
</dbReference>
<evidence type="ECO:0000259" key="3">
    <source>
        <dbReference type="PROSITE" id="PS50977"/>
    </source>
</evidence>
<proteinExistence type="predicted"/>
<dbReference type="InterPro" id="IPR009057">
    <property type="entry name" value="Homeodomain-like_sf"/>
</dbReference>